<name>A0AAE1T264_9SOLA</name>
<keyword evidence="2" id="KW-1185">Reference proteome</keyword>
<dbReference type="Proteomes" id="UP001291623">
    <property type="component" value="Unassembled WGS sequence"/>
</dbReference>
<dbReference type="EMBL" id="JAVYJV010000001">
    <property type="protein sequence ID" value="KAK4380058.1"/>
    <property type="molecule type" value="Genomic_DNA"/>
</dbReference>
<organism evidence="1 2">
    <name type="scientific">Anisodus tanguticus</name>
    <dbReference type="NCBI Taxonomy" id="243964"/>
    <lineage>
        <taxon>Eukaryota</taxon>
        <taxon>Viridiplantae</taxon>
        <taxon>Streptophyta</taxon>
        <taxon>Embryophyta</taxon>
        <taxon>Tracheophyta</taxon>
        <taxon>Spermatophyta</taxon>
        <taxon>Magnoliopsida</taxon>
        <taxon>eudicotyledons</taxon>
        <taxon>Gunneridae</taxon>
        <taxon>Pentapetalae</taxon>
        <taxon>asterids</taxon>
        <taxon>lamiids</taxon>
        <taxon>Solanales</taxon>
        <taxon>Solanaceae</taxon>
        <taxon>Solanoideae</taxon>
        <taxon>Hyoscyameae</taxon>
        <taxon>Anisodus</taxon>
    </lineage>
</organism>
<evidence type="ECO:0000313" key="2">
    <source>
        <dbReference type="Proteomes" id="UP001291623"/>
    </source>
</evidence>
<comment type="caution">
    <text evidence="1">The sequence shown here is derived from an EMBL/GenBank/DDBJ whole genome shotgun (WGS) entry which is preliminary data.</text>
</comment>
<proteinExistence type="predicted"/>
<evidence type="ECO:0000313" key="1">
    <source>
        <dbReference type="EMBL" id="KAK4380058.1"/>
    </source>
</evidence>
<gene>
    <name evidence="1" type="ORF">RND71_001920</name>
</gene>
<protein>
    <submittedName>
        <fullName evidence="1">Uncharacterized protein</fullName>
    </submittedName>
</protein>
<sequence length="288" mass="32716">MAEKKRMKSMLSTSKEEEVRGRGFGLIRGFSVSKADCLRVRATTPSFIVAVVEAFSQWIGYMFGELCVQFWSQKLITNTSGFYGRDFLAYTICDMNGNIASGGVDISVPSQLLATEDVISPRFRNENFYGTDTIQVSTMNKNRKNDLDIPILVEPIDDPPLVNRPPCFIMDKGSEEVSIFTRDRDKLEIQIYCIILGDEHRAILIVTVNNMGRYGCEDCTEMMSMRHVVEASVSLMRERPLSSLFAHEGNSRREETWDIFSFHTNWRQASQDFELSNVQNSHEGTVSV</sequence>
<accession>A0AAE1T264</accession>
<dbReference type="AlphaFoldDB" id="A0AAE1T264"/>
<reference evidence="1" key="1">
    <citation type="submission" date="2023-12" db="EMBL/GenBank/DDBJ databases">
        <title>Genome assembly of Anisodus tanguticus.</title>
        <authorList>
            <person name="Wang Y.-J."/>
        </authorList>
    </citation>
    <scope>NUCLEOTIDE SEQUENCE</scope>
    <source>
        <strain evidence="1">KB-2021</strain>
        <tissue evidence="1">Leaf</tissue>
    </source>
</reference>